<feature type="transmembrane region" description="Helical" evidence="10">
    <location>
        <begin position="76"/>
        <end position="100"/>
    </location>
</feature>
<evidence type="ECO:0000256" key="9">
    <source>
        <dbReference type="SAM" id="MobiDB-lite"/>
    </source>
</evidence>
<feature type="compositionally biased region" description="Polar residues" evidence="9">
    <location>
        <begin position="1"/>
        <end position="12"/>
    </location>
</feature>
<dbReference type="GO" id="GO:0005737">
    <property type="term" value="C:cytoplasm"/>
    <property type="evidence" value="ECO:0007669"/>
    <property type="project" value="UniProtKB-ARBA"/>
</dbReference>
<feature type="region of interest" description="Disordered" evidence="9">
    <location>
        <begin position="1"/>
        <end position="28"/>
    </location>
</feature>
<evidence type="ECO:0000256" key="1">
    <source>
        <dbReference type="ARBA" id="ARBA00004127"/>
    </source>
</evidence>
<feature type="transmembrane region" description="Helical" evidence="10">
    <location>
        <begin position="112"/>
        <end position="132"/>
    </location>
</feature>
<dbReference type="GO" id="GO:0019755">
    <property type="term" value="P:one-carbon compound transport"/>
    <property type="evidence" value="ECO:0007669"/>
    <property type="project" value="UniProtKB-ARBA"/>
</dbReference>
<dbReference type="Gene3D" id="1.20.1080.10">
    <property type="entry name" value="Glycerol uptake facilitator protein"/>
    <property type="match status" value="1"/>
</dbReference>
<feature type="transmembrane region" description="Helical" evidence="10">
    <location>
        <begin position="49"/>
        <end position="70"/>
    </location>
</feature>
<evidence type="ECO:0000256" key="3">
    <source>
        <dbReference type="ARBA" id="ARBA00022448"/>
    </source>
</evidence>
<keyword evidence="7 10" id="KW-0472">Membrane</keyword>
<accession>A0AAV5SKF6</accession>
<sequence>MATRPSRVSTTIPRKAPSHLLDPTHPSNPINTVSLHTSRMADHQDKGGTITFSLTCKCIAEFVGCSLFVFAGTSQWAGVSGVVVPALSHGLAIFILITSLGHISGGHFNPAVTLAVFLCGKMRAVTAIAYVLCQLAGGVLGALLTKGLLAEILTTFFLVHTVLLT</sequence>
<evidence type="ECO:0000313" key="11">
    <source>
        <dbReference type="EMBL" id="GMS80136.1"/>
    </source>
</evidence>
<dbReference type="Proteomes" id="UP001432027">
    <property type="component" value="Unassembled WGS sequence"/>
</dbReference>
<dbReference type="AlphaFoldDB" id="A0AAV5SKF6"/>
<dbReference type="SUPFAM" id="SSF81338">
    <property type="entry name" value="Aquaporin-like"/>
    <property type="match status" value="1"/>
</dbReference>
<dbReference type="EMBL" id="BTSX01000001">
    <property type="protein sequence ID" value="GMS80136.1"/>
    <property type="molecule type" value="Genomic_DNA"/>
</dbReference>
<keyword evidence="3 8" id="KW-0813">Transport</keyword>
<name>A0AAV5SKF6_9BILA</name>
<dbReference type="InterPro" id="IPR034294">
    <property type="entry name" value="Aquaporin_transptr"/>
</dbReference>
<evidence type="ECO:0000256" key="7">
    <source>
        <dbReference type="ARBA" id="ARBA00023136"/>
    </source>
</evidence>
<reference evidence="11" key="1">
    <citation type="submission" date="2023-10" db="EMBL/GenBank/DDBJ databases">
        <title>Genome assembly of Pristionchus species.</title>
        <authorList>
            <person name="Yoshida K."/>
            <person name="Sommer R.J."/>
        </authorList>
    </citation>
    <scope>NUCLEOTIDE SEQUENCE</scope>
    <source>
        <strain evidence="11">RS0144</strain>
    </source>
</reference>
<keyword evidence="4 8" id="KW-0812">Transmembrane</keyword>
<dbReference type="GO" id="GO:0005886">
    <property type="term" value="C:plasma membrane"/>
    <property type="evidence" value="ECO:0007669"/>
    <property type="project" value="TreeGrafter"/>
</dbReference>
<evidence type="ECO:0000256" key="6">
    <source>
        <dbReference type="ARBA" id="ARBA00022989"/>
    </source>
</evidence>
<organism evidence="11 12">
    <name type="scientific">Pristionchus entomophagus</name>
    <dbReference type="NCBI Taxonomy" id="358040"/>
    <lineage>
        <taxon>Eukaryota</taxon>
        <taxon>Metazoa</taxon>
        <taxon>Ecdysozoa</taxon>
        <taxon>Nematoda</taxon>
        <taxon>Chromadorea</taxon>
        <taxon>Rhabditida</taxon>
        <taxon>Rhabditina</taxon>
        <taxon>Diplogasteromorpha</taxon>
        <taxon>Diplogasteroidea</taxon>
        <taxon>Neodiplogasteridae</taxon>
        <taxon>Pristionchus</taxon>
    </lineage>
</organism>
<dbReference type="PROSITE" id="PS00221">
    <property type="entry name" value="MIP"/>
    <property type="match status" value="1"/>
</dbReference>
<dbReference type="PANTHER" id="PTHR45665:SF9">
    <property type="entry name" value="AQUAPORIN-8"/>
    <property type="match status" value="1"/>
</dbReference>
<comment type="subcellular location">
    <subcellularLocation>
        <location evidence="1">Endomembrane system</location>
        <topology evidence="1">Multi-pass membrane protein</topology>
    </subcellularLocation>
</comment>
<comment type="caution">
    <text evidence="11">The sequence shown here is derived from an EMBL/GenBank/DDBJ whole genome shotgun (WGS) entry which is preliminary data.</text>
</comment>
<keyword evidence="6 10" id="KW-1133">Transmembrane helix</keyword>
<dbReference type="PRINTS" id="PR00783">
    <property type="entry name" value="MINTRINSICP"/>
</dbReference>
<evidence type="ECO:0000256" key="8">
    <source>
        <dbReference type="RuleBase" id="RU000477"/>
    </source>
</evidence>
<protein>
    <submittedName>
        <fullName evidence="11">Uncharacterized protein</fullName>
    </submittedName>
</protein>
<keyword evidence="12" id="KW-1185">Reference proteome</keyword>
<evidence type="ECO:0000256" key="4">
    <source>
        <dbReference type="ARBA" id="ARBA00022692"/>
    </source>
</evidence>
<feature type="non-terminal residue" evidence="11">
    <location>
        <position position="165"/>
    </location>
</feature>
<dbReference type="GO" id="GO:0012505">
    <property type="term" value="C:endomembrane system"/>
    <property type="evidence" value="ECO:0007669"/>
    <property type="project" value="UniProtKB-SubCell"/>
</dbReference>
<evidence type="ECO:0000256" key="2">
    <source>
        <dbReference type="ARBA" id="ARBA00006175"/>
    </source>
</evidence>
<keyword evidence="5" id="KW-0677">Repeat</keyword>
<dbReference type="GO" id="GO:0015250">
    <property type="term" value="F:water channel activity"/>
    <property type="evidence" value="ECO:0007669"/>
    <property type="project" value="UniProtKB-ARBA"/>
</dbReference>
<evidence type="ECO:0000256" key="10">
    <source>
        <dbReference type="SAM" id="Phobius"/>
    </source>
</evidence>
<dbReference type="Pfam" id="PF00230">
    <property type="entry name" value="MIP"/>
    <property type="match status" value="1"/>
</dbReference>
<proteinExistence type="inferred from homology"/>
<feature type="transmembrane region" description="Helical" evidence="10">
    <location>
        <begin position="138"/>
        <end position="164"/>
    </location>
</feature>
<comment type="similarity">
    <text evidence="2 8">Belongs to the MIP/aquaporin (TC 1.A.8) family.</text>
</comment>
<dbReference type="InterPro" id="IPR022357">
    <property type="entry name" value="MIP_CS"/>
</dbReference>
<evidence type="ECO:0000313" key="12">
    <source>
        <dbReference type="Proteomes" id="UP001432027"/>
    </source>
</evidence>
<dbReference type="InterPro" id="IPR000425">
    <property type="entry name" value="MIP"/>
</dbReference>
<gene>
    <name evidence="11" type="ORF">PENTCL1PPCAC_2311</name>
</gene>
<dbReference type="PANTHER" id="PTHR45665">
    <property type="entry name" value="AQUAPORIN-8"/>
    <property type="match status" value="1"/>
</dbReference>
<dbReference type="InterPro" id="IPR023271">
    <property type="entry name" value="Aquaporin-like"/>
</dbReference>
<evidence type="ECO:0000256" key="5">
    <source>
        <dbReference type="ARBA" id="ARBA00022737"/>
    </source>
</evidence>